<evidence type="ECO:0000256" key="3">
    <source>
        <dbReference type="ARBA" id="ARBA00022898"/>
    </source>
</evidence>
<dbReference type="EMBL" id="CM003530">
    <property type="protein sequence ID" value="RCV15770.1"/>
    <property type="molecule type" value="Genomic_DNA"/>
</dbReference>
<protein>
    <submittedName>
        <fullName evidence="5">Uncharacterized protein</fullName>
    </submittedName>
</protein>
<dbReference type="OrthoDB" id="25921at2759"/>
<evidence type="ECO:0000256" key="2">
    <source>
        <dbReference type="ARBA" id="ARBA00009320"/>
    </source>
</evidence>
<dbReference type="PANTHER" id="PTHR42743">
    <property type="entry name" value="AMINO-ACID AMINOTRANSFERASE"/>
    <property type="match status" value="1"/>
</dbReference>
<dbReference type="InterPro" id="IPR001544">
    <property type="entry name" value="Aminotrans_IV"/>
</dbReference>
<evidence type="ECO:0000313" key="5">
    <source>
        <dbReference type="EMBL" id="RCV15770.1"/>
    </source>
</evidence>
<evidence type="ECO:0000256" key="1">
    <source>
        <dbReference type="ARBA" id="ARBA00001933"/>
    </source>
</evidence>
<accession>A0A368QES9</accession>
<dbReference type="FunFam" id="3.20.10.10:FF:000002">
    <property type="entry name" value="D-alanine aminotransferase"/>
    <property type="match status" value="1"/>
</dbReference>
<dbReference type="GO" id="GO:0046394">
    <property type="term" value="P:carboxylic acid biosynthetic process"/>
    <property type="evidence" value="ECO:0007669"/>
    <property type="project" value="UniProtKB-ARBA"/>
</dbReference>
<sequence>MAGAGLQETRGVTVEKERLLLRSPERVAAALRCRGAGPTTPGARVHPTRPCDGAVPDQGRVDQGCTGPAFYAVVIPAASRRSQQQRNNDSGGVKAITTTVPMKHPFFAGVKSVDYLPNALAAVEAEERGAHASVWVDEDGCVTEGPTMNVAFVTAAGDLLVPAFDRMLGGCTARRVLALAPRLVEAGLSGAPGTRGFPPARPGGAPR</sequence>
<reference evidence="5" key="1">
    <citation type="journal article" date="2012" name="Nat. Biotechnol.">
        <title>Reference genome sequence of the model plant Setaria.</title>
        <authorList>
            <person name="Bennetzen J.L."/>
            <person name="Schmutz J."/>
            <person name="Wang H."/>
            <person name="Percifield R."/>
            <person name="Hawkins J."/>
            <person name="Pontaroli A.C."/>
            <person name="Estep M."/>
            <person name="Feng L."/>
            <person name="Vaughn J.N."/>
            <person name="Grimwood J."/>
            <person name="Jenkins J."/>
            <person name="Barry K."/>
            <person name="Lindquist E."/>
            <person name="Hellsten U."/>
            <person name="Deshpande S."/>
            <person name="Wang X."/>
            <person name="Wu X."/>
            <person name="Mitros T."/>
            <person name="Triplett J."/>
            <person name="Yang X."/>
            <person name="Ye C.Y."/>
            <person name="Mauro-Herrera M."/>
            <person name="Wang L."/>
            <person name="Li P."/>
            <person name="Sharma M."/>
            <person name="Sharma R."/>
            <person name="Ronald P.C."/>
            <person name="Panaud O."/>
            <person name="Kellogg E.A."/>
            <person name="Brutnell T.P."/>
            <person name="Doust A.N."/>
            <person name="Tuskan G.A."/>
            <person name="Rokhsar D."/>
            <person name="Devos K.M."/>
        </authorList>
    </citation>
    <scope>NUCLEOTIDE SEQUENCE [LARGE SCALE GENOMIC DNA]</scope>
    <source>
        <strain evidence="5">Yugu1</strain>
    </source>
</reference>
<dbReference type="InterPro" id="IPR050571">
    <property type="entry name" value="Class-IV_PLP-Dep_Aminotrnsfr"/>
</dbReference>
<dbReference type="Pfam" id="PF01063">
    <property type="entry name" value="Aminotran_4"/>
    <property type="match status" value="1"/>
</dbReference>
<dbReference type="PANTHER" id="PTHR42743:SF12">
    <property type="entry name" value="OS05G0244700 PROTEIN"/>
    <property type="match status" value="1"/>
</dbReference>
<name>A0A368QES9_SETIT</name>
<dbReference type="AlphaFoldDB" id="A0A368QES9"/>
<feature type="region of interest" description="Disordered" evidence="4">
    <location>
        <begin position="34"/>
        <end position="57"/>
    </location>
</feature>
<reference evidence="5" key="2">
    <citation type="submission" date="2015-07" db="EMBL/GenBank/DDBJ databases">
        <authorList>
            <person name="Noorani M."/>
        </authorList>
    </citation>
    <scope>NUCLEOTIDE SEQUENCE</scope>
    <source>
        <strain evidence="5">Yugu1</strain>
    </source>
</reference>
<proteinExistence type="inferred from homology"/>
<gene>
    <name evidence="5" type="ORF">SETIT_3G084400v2</name>
</gene>
<dbReference type="SUPFAM" id="SSF56752">
    <property type="entry name" value="D-aminoacid aminotransferase-like PLP-dependent enzymes"/>
    <property type="match status" value="1"/>
</dbReference>
<dbReference type="Gene3D" id="3.20.10.10">
    <property type="entry name" value="D-amino Acid Aminotransferase, subunit A, domain 2"/>
    <property type="match status" value="1"/>
</dbReference>
<dbReference type="InterPro" id="IPR036038">
    <property type="entry name" value="Aminotransferase-like"/>
</dbReference>
<dbReference type="GO" id="GO:0008652">
    <property type="term" value="P:amino acid biosynthetic process"/>
    <property type="evidence" value="ECO:0007669"/>
    <property type="project" value="UniProtKB-ARBA"/>
</dbReference>
<comment type="cofactor">
    <cofactor evidence="1">
        <name>pyridoxal 5'-phosphate</name>
        <dbReference type="ChEBI" id="CHEBI:597326"/>
    </cofactor>
</comment>
<keyword evidence="3" id="KW-0663">Pyridoxal phosphate</keyword>
<dbReference type="GO" id="GO:0003824">
    <property type="term" value="F:catalytic activity"/>
    <property type="evidence" value="ECO:0007669"/>
    <property type="project" value="InterPro"/>
</dbReference>
<organism evidence="5">
    <name type="scientific">Setaria italica</name>
    <name type="common">Foxtail millet</name>
    <name type="synonym">Panicum italicum</name>
    <dbReference type="NCBI Taxonomy" id="4555"/>
    <lineage>
        <taxon>Eukaryota</taxon>
        <taxon>Viridiplantae</taxon>
        <taxon>Streptophyta</taxon>
        <taxon>Embryophyta</taxon>
        <taxon>Tracheophyta</taxon>
        <taxon>Spermatophyta</taxon>
        <taxon>Magnoliopsida</taxon>
        <taxon>Liliopsida</taxon>
        <taxon>Poales</taxon>
        <taxon>Poaceae</taxon>
        <taxon>PACMAD clade</taxon>
        <taxon>Panicoideae</taxon>
        <taxon>Panicodae</taxon>
        <taxon>Paniceae</taxon>
        <taxon>Cenchrinae</taxon>
        <taxon>Setaria</taxon>
    </lineage>
</organism>
<comment type="similarity">
    <text evidence="2">Belongs to the class-IV pyridoxal-phosphate-dependent aminotransferase family.</text>
</comment>
<evidence type="ECO:0000256" key="4">
    <source>
        <dbReference type="SAM" id="MobiDB-lite"/>
    </source>
</evidence>
<dbReference type="InterPro" id="IPR043132">
    <property type="entry name" value="BCAT-like_C"/>
</dbReference>